<proteinExistence type="predicted"/>
<feature type="compositionally biased region" description="Basic residues" evidence="1">
    <location>
        <begin position="1227"/>
        <end position="1239"/>
    </location>
</feature>
<dbReference type="PANTHER" id="PTHR31008">
    <property type="entry name" value="COP1-INTERACTING PROTEIN-RELATED"/>
    <property type="match status" value="1"/>
</dbReference>
<feature type="region of interest" description="Disordered" evidence="1">
    <location>
        <begin position="355"/>
        <end position="501"/>
    </location>
</feature>
<protein>
    <recommendedName>
        <fullName evidence="4">COP1-interacting protein 7</fullName>
    </recommendedName>
</protein>
<feature type="compositionally biased region" description="Polar residues" evidence="1">
    <location>
        <begin position="951"/>
        <end position="973"/>
    </location>
</feature>
<dbReference type="Proteomes" id="UP001603857">
    <property type="component" value="Unassembled WGS sequence"/>
</dbReference>
<sequence>MNTSTRLDSAVFQLTPTRTRFDLVITLNGKKEKIASGLLNPFLAHLKAAQDQMAKGGYSIVLEPEGNSDTSWFTKGTIERFVRFVSTPEILERVYTIESEILQIEEAIAIQGISSLGISAVEENQVKHVASTEGASERTIRKTQQDTNEERAIVLYKPDAQPPQANGSTTSEGNSKVHLLKVLETRKSVLQKEQGMAFARAVAAGFDIENIPALMSFAECFGASRMMDACTKFRDLWRRKHETGQWLEIEAAETISNRSDLSAFNASGILLPNMASASHTELDSEGNGKASSDVPPMDRQPSIGNQDNIQGQFPHHMFPPWPVHSPPGTVPVFQPYPVQGIPYYQAFPGNGPFMQPNYSPLEDPRVIAGQNNGRRRHSMDSKHSNTESETWDEASKSRLQDEVDMEREGSQTGERQKKDRRSGRQKSGMVVIRNINYITKAENSSGSGSYSDTDTVSETDEDNQQSVKPSKRREARKESLKKLDSSEREEAELGKDSEGSPWQAFQNCLLRDVDEDRHVIEQDQFDLEKMNGTRRTKNIAVNDPLAFNEREMHGIQGSSAIDMHGISKGLTHMPQTSNDNLLLSSRAGQSGDGGTGVDVQSLEVNGKGSVYRRASRDDFIIPKQEAQYGDAYPSAGIENTLGYSNKKLDRKLFHDMNDESYILEHRAIEVNALGNVERNAIDIDSEFPMVQHKEGKSSDEINRVSYEPDELSMLPERGAEKGSVSYDPTLDYEMQAQAGGALQNKSKELVMDTKSGSKKLDKEPKSKLSPTNSDKKKTGGPIRRGKSSKLNPLDEARARAESLRNYKADLQKLKKEKEEEAIKRLEALKMERQKRIAAKSSSITTQSPSQLAKKQFPTKLSPSSHKGSKFSDSEPGHSSPLQRVPVRTASVGSNDSSKASKTSRLVSRSHLDNNKLSQSGSSLPESKLEKDDRMTDTKASMARIRRLSEPKLSTISQTSSVKPHGSGTISKTKAANGPESKKISAIVSHDKSKIAALPELKIKTSKASDIPQSKTSVKEKAHKLSDSKSSLNSENTMRKKNEIGTLSNNDGDDNPVVEKTVVMLECEKPYAHPIHNSEENFGISNKHDNDEVMEKTEIATSNYIAIRAPASPLSMDIGDKETSESQSHPQPISTEVKMDNTEKEPSKSSSLSIAEETYRAPYARVSSMEDPSTRNSEYAKATHTSLEAAAIGMETVKAHVPNIGNSTLERIPEATEKPQVKESSSKGFRRLLKFGKKSHSSASERNTEADNASIGGSEADETGISGSSKEVHTLKNLISQDETPTASTTQQKSSRSFSLLSPFRSKSSEKKIMMA</sequence>
<accession>A0ABD1LNV4</accession>
<feature type="compositionally biased region" description="Basic and acidic residues" evidence="1">
    <location>
        <begin position="393"/>
        <end position="417"/>
    </location>
</feature>
<evidence type="ECO:0008006" key="4">
    <source>
        <dbReference type="Google" id="ProtNLM"/>
    </source>
</evidence>
<feature type="compositionally biased region" description="Polar residues" evidence="1">
    <location>
        <begin position="1124"/>
        <end position="1133"/>
    </location>
</feature>
<evidence type="ECO:0000313" key="3">
    <source>
        <dbReference type="Proteomes" id="UP001603857"/>
    </source>
</evidence>
<feature type="compositionally biased region" description="Polar residues" evidence="1">
    <location>
        <begin position="890"/>
        <end position="906"/>
    </location>
</feature>
<feature type="compositionally biased region" description="Basic and acidic residues" evidence="1">
    <location>
        <begin position="1016"/>
        <end position="1026"/>
    </location>
</feature>
<name>A0ABD1LNV4_9FABA</name>
<feature type="region of interest" description="Disordered" evidence="1">
    <location>
        <begin position="739"/>
        <end position="798"/>
    </location>
</feature>
<feature type="compositionally biased region" description="Basic and acidic residues" evidence="1">
    <location>
        <begin position="1306"/>
        <end position="1315"/>
    </location>
</feature>
<feature type="compositionally biased region" description="Polar residues" evidence="1">
    <location>
        <begin position="914"/>
        <end position="924"/>
    </location>
</feature>
<keyword evidence="3" id="KW-1185">Reference proteome</keyword>
<feature type="region of interest" description="Disordered" evidence="1">
    <location>
        <begin position="1006"/>
        <end position="1055"/>
    </location>
</feature>
<feature type="compositionally biased region" description="Low complexity" evidence="1">
    <location>
        <begin position="1292"/>
        <end position="1305"/>
    </location>
</feature>
<feature type="compositionally biased region" description="Basic and acidic residues" evidence="1">
    <location>
        <begin position="1136"/>
        <end position="1146"/>
    </location>
</feature>
<evidence type="ECO:0000313" key="2">
    <source>
        <dbReference type="EMBL" id="KAL2325148.1"/>
    </source>
</evidence>
<feature type="region of interest" description="Disordered" evidence="1">
    <location>
        <begin position="833"/>
        <end position="990"/>
    </location>
</feature>
<reference evidence="2 3" key="1">
    <citation type="submission" date="2024-08" db="EMBL/GenBank/DDBJ databases">
        <title>Insights into the chromosomal genome structure of Flemingia macrophylla.</title>
        <authorList>
            <person name="Ding Y."/>
            <person name="Zhao Y."/>
            <person name="Bi W."/>
            <person name="Wu M."/>
            <person name="Zhao G."/>
            <person name="Gong Y."/>
            <person name="Li W."/>
            <person name="Zhang P."/>
        </authorList>
    </citation>
    <scope>NUCLEOTIDE SEQUENCE [LARGE SCALE GENOMIC DNA]</scope>
    <source>
        <strain evidence="2">DYQJB</strain>
        <tissue evidence="2">Leaf</tissue>
    </source>
</reference>
<dbReference type="PANTHER" id="PTHR31008:SF2">
    <property type="entry name" value="COP1-INTERACTING PROTEIN-LIKE PROTEIN"/>
    <property type="match status" value="1"/>
</dbReference>
<feature type="compositionally biased region" description="Basic and acidic residues" evidence="1">
    <location>
        <begin position="1210"/>
        <end position="1224"/>
    </location>
</feature>
<feature type="compositionally biased region" description="Basic and acidic residues" evidence="1">
    <location>
        <begin position="926"/>
        <end position="936"/>
    </location>
</feature>
<comment type="caution">
    <text evidence="2">The sequence shown here is derived from an EMBL/GenBank/DDBJ whole genome shotgun (WGS) entry which is preliminary data.</text>
</comment>
<gene>
    <name evidence="2" type="ORF">Fmac_024206</name>
</gene>
<feature type="region of interest" description="Disordered" evidence="1">
    <location>
        <begin position="1162"/>
        <end position="1181"/>
    </location>
</feature>
<feature type="compositionally biased region" description="Low complexity" evidence="1">
    <location>
        <begin position="444"/>
        <end position="454"/>
    </location>
</feature>
<dbReference type="EMBL" id="JBGMDY010000008">
    <property type="protein sequence ID" value="KAL2325148.1"/>
    <property type="molecule type" value="Genomic_DNA"/>
</dbReference>
<organism evidence="2 3">
    <name type="scientific">Flemingia macrophylla</name>
    <dbReference type="NCBI Taxonomy" id="520843"/>
    <lineage>
        <taxon>Eukaryota</taxon>
        <taxon>Viridiplantae</taxon>
        <taxon>Streptophyta</taxon>
        <taxon>Embryophyta</taxon>
        <taxon>Tracheophyta</taxon>
        <taxon>Spermatophyta</taxon>
        <taxon>Magnoliopsida</taxon>
        <taxon>eudicotyledons</taxon>
        <taxon>Gunneridae</taxon>
        <taxon>Pentapetalae</taxon>
        <taxon>rosids</taxon>
        <taxon>fabids</taxon>
        <taxon>Fabales</taxon>
        <taxon>Fabaceae</taxon>
        <taxon>Papilionoideae</taxon>
        <taxon>50 kb inversion clade</taxon>
        <taxon>NPAAA clade</taxon>
        <taxon>indigoferoid/millettioid clade</taxon>
        <taxon>Phaseoleae</taxon>
        <taxon>Flemingia</taxon>
    </lineage>
</organism>
<feature type="compositionally biased region" description="Basic and acidic residues" evidence="1">
    <location>
        <begin position="475"/>
        <end position="498"/>
    </location>
</feature>
<feature type="compositionally biased region" description="Polar residues" evidence="1">
    <location>
        <begin position="1276"/>
        <end position="1291"/>
    </location>
</feature>
<feature type="region of interest" description="Disordered" evidence="1">
    <location>
        <begin position="1208"/>
        <end position="1315"/>
    </location>
</feature>
<evidence type="ECO:0000256" key="1">
    <source>
        <dbReference type="SAM" id="MobiDB-lite"/>
    </source>
</evidence>
<feature type="compositionally biased region" description="Polar residues" evidence="1">
    <location>
        <begin position="839"/>
        <end position="865"/>
    </location>
</feature>
<feature type="compositionally biased region" description="Polar residues" evidence="1">
    <location>
        <begin position="1006"/>
        <end position="1015"/>
    </location>
</feature>
<feature type="region of interest" description="Disordered" evidence="1">
    <location>
        <begin position="1113"/>
        <end position="1155"/>
    </location>
</feature>